<reference evidence="1 2" key="1">
    <citation type="submission" date="2018-07" db="EMBL/GenBank/DDBJ databases">
        <title>Genomic Encyclopedia of Type Strains, Phase III (KMG-III): the genomes of soil and plant-associated and newly described type strains.</title>
        <authorList>
            <person name="Whitman W."/>
        </authorList>
    </citation>
    <scope>NUCLEOTIDE SEQUENCE [LARGE SCALE GENOMIC DNA]</scope>
    <source>
        <strain evidence="1 2">CECT 8488</strain>
    </source>
</reference>
<protein>
    <submittedName>
        <fullName evidence="1">Uncharacterized protein</fullName>
    </submittedName>
</protein>
<dbReference type="EMBL" id="QRDW01000025">
    <property type="protein sequence ID" value="RED43341.1"/>
    <property type="molecule type" value="Genomic_DNA"/>
</dbReference>
<accession>A0A3D9H2F0</accession>
<keyword evidence="2" id="KW-1185">Reference proteome</keyword>
<organism evidence="1 2">
    <name type="scientific">Aestuariispira insulae</name>
    <dbReference type="NCBI Taxonomy" id="1461337"/>
    <lineage>
        <taxon>Bacteria</taxon>
        <taxon>Pseudomonadati</taxon>
        <taxon>Pseudomonadota</taxon>
        <taxon>Alphaproteobacteria</taxon>
        <taxon>Rhodospirillales</taxon>
        <taxon>Kiloniellaceae</taxon>
        <taxon>Aestuariispira</taxon>
    </lineage>
</organism>
<dbReference type="Proteomes" id="UP000256845">
    <property type="component" value="Unassembled WGS sequence"/>
</dbReference>
<evidence type="ECO:0000313" key="1">
    <source>
        <dbReference type="EMBL" id="RED43341.1"/>
    </source>
</evidence>
<sequence length="331" mass="37858">MAPTLNIAFFVVCFCFAVLSPNKSFGHEPGEYVVTECDVLMSAPFDPRRRSAAVLDGNLDKVQGQIKCQEAMVLFPQHPRFRVLLARAIMSTAGWFPKKSEEVYSLLSLAQEQNYTAANFLLGNYFYREGGFMLPHKEVPQQKRSYFNRMIESYQRYIDSVEEHSYALVQLARVYEAMGRQKKVLLHLDKAISMGNINALTQKGRYLFEAVSRKEGRKNLVLASQLGDGRADYWLSEFYLRGDVLNLTVEDLVLSKMHFARAKKQKAVAPHILGFVEKKLNRILKEFPRINAKFDFIYEAATAARSEDLVFSLEEAVSLASRQFDSAKKEY</sequence>
<dbReference type="OrthoDB" id="5321503at2"/>
<dbReference type="RefSeq" id="WP_115939682.1">
    <property type="nucleotide sequence ID" value="NZ_QRDW01000025.1"/>
</dbReference>
<dbReference type="SUPFAM" id="SSF81901">
    <property type="entry name" value="HCP-like"/>
    <property type="match status" value="1"/>
</dbReference>
<proteinExistence type="predicted"/>
<gene>
    <name evidence="1" type="ORF">DFP90_1252</name>
</gene>
<name>A0A3D9H2F0_9PROT</name>
<comment type="caution">
    <text evidence="1">The sequence shown here is derived from an EMBL/GenBank/DDBJ whole genome shotgun (WGS) entry which is preliminary data.</text>
</comment>
<dbReference type="InterPro" id="IPR011990">
    <property type="entry name" value="TPR-like_helical_dom_sf"/>
</dbReference>
<dbReference type="AlphaFoldDB" id="A0A3D9H2F0"/>
<evidence type="ECO:0000313" key="2">
    <source>
        <dbReference type="Proteomes" id="UP000256845"/>
    </source>
</evidence>
<dbReference type="Gene3D" id="1.25.40.10">
    <property type="entry name" value="Tetratricopeptide repeat domain"/>
    <property type="match status" value="1"/>
</dbReference>